<organism evidence="3 4">
    <name type="scientific">Bartonella apis</name>
    <dbReference type="NCBI Taxonomy" id="1686310"/>
    <lineage>
        <taxon>Bacteria</taxon>
        <taxon>Pseudomonadati</taxon>
        <taxon>Pseudomonadota</taxon>
        <taxon>Alphaproteobacteria</taxon>
        <taxon>Hyphomicrobiales</taxon>
        <taxon>Bartonellaceae</taxon>
        <taxon>Bartonella</taxon>
    </lineage>
</organism>
<evidence type="ECO:0000313" key="3">
    <source>
        <dbReference type="EMBL" id="OLY42776.1"/>
    </source>
</evidence>
<gene>
    <name evidence="3" type="ORF">PEB0149_001860</name>
</gene>
<proteinExistence type="predicted"/>
<dbReference type="EMBL" id="LXYT01000003">
    <property type="protein sequence ID" value="OLY42776.1"/>
    <property type="molecule type" value="Genomic_DNA"/>
</dbReference>
<keyword evidence="4" id="KW-1185">Reference proteome</keyword>
<feature type="signal peptide" evidence="2">
    <location>
        <begin position="1"/>
        <end position="26"/>
    </location>
</feature>
<name>A0A1R0F746_9HYPH</name>
<reference evidence="3 4" key="1">
    <citation type="submission" date="2016-12" db="EMBL/GenBank/DDBJ databases">
        <title>Comparative genomics of Bartonella apis.</title>
        <authorList>
            <person name="Engel P."/>
        </authorList>
    </citation>
    <scope>NUCLEOTIDE SEQUENCE [LARGE SCALE GENOMIC DNA]</scope>
    <source>
        <strain evidence="3 4">PEB0149</strain>
    </source>
</reference>
<dbReference type="PROSITE" id="PS51257">
    <property type="entry name" value="PROKAR_LIPOPROTEIN"/>
    <property type="match status" value="1"/>
</dbReference>
<dbReference type="Proteomes" id="UP000187344">
    <property type="component" value="Unassembled WGS sequence"/>
</dbReference>
<evidence type="ECO:0000256" key="2">
    <source>
        <dbReference type="SAM" id="SignalP"/>
    </source>
</evidence>
<evidence type="ECO:0000256" key="1">
    <source>
        <dbReference type="SAM" id="MobiDB-lite"/>
    </source>
</evidence>
<comment type="caution">
    <text evidence="3">The sequence shown here is derived from an EMBL/GenBank/DDBJ whole genome shotgun (WGS) entry which is preliminary data.</text>
</comment>
<dbReference type="GeneID" id="92992601"/>
<evidence type="ECO:0008006" key="5">
    <source>
        <dbReference type="Google" id="ProtNLM"/>
    </source>
</evidence>
<feature type="chain" id="PRO_5012299910" description="Lipoprotein" evidence="2">
    <location>
        <begin position="27"/>
        <end position="115"/>
    </location>
</feature>
<feature type="compositionally biased region" description="Basic and acidic residues" evidence="1">
    <location>
        <begin position="92"/>
        <end position="115"/>
    </location>
</feature>
<keyword evidence="2" id="KW-0732">Signal</keyword>
<feature type="region of interest" description="Disordered" evidence="1">
    <location>
        <begin position="75"/>
        <end position="115"/>
    </location>
</feature>
<protein>
    <recommendedName>
        <fullName evidence="5">Lipoprotein</fullName>
    </recommendedName>
</protein>
<dbReference type="RefSeq" id="WP_075870613.1">
    <property type="nucleotide sequence ID" value="NZ_CALYQA010000003.1"/>
</dbReference>
<evidence type="ECO:0000313" key="4">
    <source>
        <dbReference type="Proteomes" id="UP000187344"/>
    </source>
</evidence>
<dbReference type="OrthoDB" id="7926557at2"/>
<sequence>MKMPFKKTPGIVLTMVAVVLMGCARGAEFTAPEQAGASHEEVYPRFSNKPRAATVQFSEAEKQSLTNKLDSEATALKKVPGPSANSASKLAKAKDDARREAEETVRQIEQSGKQD</sequence>
<dbReference type="AlphaFoldDB" id="A0A1R0F746"/>
<accession>A0A1R0F746</accession>